<feature type="domain" description="Carrier" evidence="1">
    <location>
        <begin position="1"/>
        <end position="79"/>
    </location>
</feature>
<dbReference type="SUPFAM" id="SSF47336">
    <property type="entry name" value="ACP-like"/>
    <property type="match status" value="1"/>
</dbReference>
<proteinExistence type="predicted"/>
<dbReference type="InterPro" id="IPR036736">
    <property type="entry name" value="ACP-like_sf"/>
</dbReference>
<evidence type="ECO:0000313" key="3">
    <source>
        <dbReference type="Proteomes" id="UP001148203"/>
    </source>
</evidence>
<dbReference type="EMBL" id="JAMDGY010000024">
    <property type="protein sequence ID" value="MDD0990770.1"/>
    <property type="molecule type" value="Genomic_DNA"/>
</dbReference>
<dbReference type="InterPro" id="IPR009081">
    <property type="entry name" value="PP-bd_ACP"/>
</dbReference>
<organism evidence="2 3">
    <name type="scientific">Pseudomonas fontis</name>
    <dbReference type="NCBI Taxonomy" id="2942633"/>
    <lineage>
        <taxon>Bacteria</taxon>
        <taxon>Pseudomonadati</taxon>
        <taxon>Pseudomonadota</taxon>
        <taxon>Gammaproteobacteria</taxon>
        <taxon>Pseudomonadales</taxon>
        <taxon>Pseudomonadaceae</taxon>
        <taxon>Pseudomonas</taxon>
    </lineage>
</organism>
<dbReference type="Gene3D" id="1.10.1200.10">
    <property type="entry name" value="ACP-like"/>
    <property type="match status" value="1"/>
</dbReference>
<evidence type="ECO:0000313" key="2">
    <source>
        <dbReference type="EMBL" id="MDD0990770.1"/>
    </source>
</evidence>
<keyword evidence="3" id="KW-1185">Reference proteome</keyword>
<accession>A0ABT5NRH3</accession>
<evidence type="ECO:0000259" key="1">
    <source>
        <dbReference type="PROSITE" id="PS50075"/>
    </source>
</evidence>
<name>A0ABT5NRH3_9PSED</name>
<dbReference type="PROSITE" id="PS50075">
    <property type="entry name" value="CARRIER"/>
    <property type="match status" value="1"/>
</dbReference>
<dbReference type="Proteomes" id="UP001148203">
    <property type="component" value="Unassembled WGS sequence"/>
</dbReference>
<protein>
    <submittedName>
        <fullName evidence="2">Phosphopantetheine-binding protein</fullName>
    </submittedName>
</protein>
<dbReference type="Pfam" id="PF00550">
    <property type="entry name" value="PP-binding"/>
    <property type="match status" value="1"/>
</dbReference>
<dbReference type="RefSeq" id="WP_273913092.1">
    <property type="nucleotide sequence ID" value="NZ_JAMDGX010000074.1"/>
</dbReference>
<gene>
    <name evidence="2" type="ORF">M5G11_09500</name>
</gene>
<sequence>MQDHEILSTLKSIVCAIVDIDRAALGSETNMLFDLGISSAELMSLLLTVEETFDIEIGAQSALEAQTLGGFVARIAAELPKPCLTAG</sequence>
<reference evidence="2 3" key="1">
    <citation type="submission" date="2022-05" db="EMBL/GenBank/DDBJ databases">
        <title>Novel Pseudomonas spp. Isolated from a Rainbow Trout Aquaculture Facility.</title>
        <authorList>
            <person name="Testerman T."/>
            <person name="Graf J."/>
        </authorList>
    </citation>
    <scope>NUCLEOTIDE SEQUENCE [LARGE SCALE GENOMIC DNA]</scope>
    <source>
        <strain evidence="2 3">ID681</strain>
    </source>
</reference>
<comment type="caution">
    <text evidence="2">The sequence shown here is derived from an EMBL/GenBank/DDBJ whole genome shotgun (WGS) entry which is preliminary data.</text>
</comment>